<feature type="signal peptide" evidence="14">
    <location>
        <begin position="1"/>
        <end position="19"/>
    </location>
</feature>
<dbReference type="AlphaFoldDB" id="A0A251S2S6"/>
<dbReference type="PRINTS" id="PR00463">
    <property type="entry name" value="EP450I"/>
</dbReference>
<dbReference type="EMBL" id="CM007905">
    <property type="protein sequence ID" value="OTF92914.1"/>
    <property type="molecule type" value="Genomic_DNA"/>
</dbReference>
<feature type="binding site" description="axial binding residue" evidence="12">
    <location>
        <position position="453"/>
    </location>
    <ligand>
        <name>heme</name>
        <dbReference type="ChEBI" id="CHEBI:30413"/>
    </ligand>
    <ligandPart>
        <name>Fe</name>
        <dbReference type="ChEBI" id="CHEBI:18248"/>
    </ligandPart>
</feature>
<dbReference type="Proteomes" id="UP000215914">
    <property type="component" value="Chromosome 16"/>
</dbReference>
<evidence type="ECO:0000313" key="15">
    <source>
        <dbReference type="EMBL" id="KAF5761947.1"/>
    </source>
</evidence>
<dbReference type="GO" id="GO:0005506">
    <property type="term" value="F:iron ion binding"/>
    <property type="evidence" value="ECO:0007669"/>
    <property type="project" value="InterPro"/>
</dbReference>
<dbReference type="OrthoDB" id="1055148at2759"/>
<keyword evidence="17" id="KW-1185">Reference proteome</keyword>
<dbReference type="InterPro" id="IPR001128">
    <property type="entry name" value="Cyt_P450"/>
</dbReference>
<evidence type="ECO:0000256" key="2">
    <source>
        <dbReference type="ARBA" id="ARBA00004167"/>
    </source>
</evidence>
<dbReference type="Pfam" id="PF00067">
    <property type="entry name" value="p450"/>
    <property type="match status" value="1"/>
</dbReference>
<dbReference type="InterPro" id="IPR036396">
    <property type="entry name" value="Cyt_P450_sf"/>
</dbReference>
<evidence type="ECO:0000256" key="7">
    <source>
        <dbReference type="ARBA" id="ARBA00022989"/>
    </source>
</evidence>
<dbReference type="GO" id="GO:0020037">
    <property type="term" value="F:heme binding"/>
    <property type="evidence" value="ECO:0007669"/>
    <property type="project" value="InterPro"/>
</dbReference>
<dbReference type="EMBL" id="MNCJ02000331">
    <property type="protein sequence ID" value="KAF5761947.1"/>
    <property type="molecule type" value="Genomic_DNA"/>
</dbReference>
<evidence type="ECO:0000256" key="10">
    <source>
        <dbReference type="ARBA" id="ARBA00023033"/>
    </source>
</evidence>
<dbReference type="PANTHER" id="PTHR24298:SF800">
    <property type="entry name" value="CYTOCHROME P450 89A2-RELATED"/>
    <property type="match status" value="1"/>
</dbReference>
<evidence type="ECO:0000313" key="16">
    <source>
        <dbReference type="EMBL" id="OTF92914.1"/>
    </source>
</evidence>
<dbReference type="PRINTS" id="PR00385">
    <property type="entry name" value="P450"/>
</dbReference>
<keyword evidence="14" id="KW-0732">Signal</keyword>
<keyword evidence="9 12" id="KW-0408">Iron</keyword>
<reference evidence="15 17" key="1">
    <citation type="journal article" date="2017" name="Nature">
        <title>The sunflower genome provides insights into oil metabolism, flowering and Asterid evolution.</title>
        <authorList>
            <person name="Badouin H."/>
            <person name="Gouzy J."/>
            <person name="Grassa C.J."/>
            <person name="Murat F."/>
            <person name="Staton S.E."/>
            <person name="Cottret L."/>
            <person name="Lelandais-Briere C."/>
            <person name="Owens G.L."/>
            <person name="Carrere S."/>
            <person name="Mayjonade B."/>
            <person name="Legrand L."/>
            <person name="Gill N."/>
            <person name="Kane N.C."/>
            <person name="Bowers J.E."/>
            <person name="Hubner S."/>
            <person name="Bellec A."/>
            <person name="Berard A."/>
            <person name="Berges H."/>
            <person name="Blanchet N."/>
            <person name="Boniface M.C."/>
            <person name="Brunel D."/>
            <person name="Catrice O."/>
            <person name="Chaidir N."/>
            <person name="Claudel C."/>
            <person name="Donnadieu C."/>
            <person name="Faraut T."/>
            <person name="Fievet G."/>
            <person name="Helmstetter N."/>
            <person name="King M."/>
            <person name="Knapp S.J."/>
            <person name="Lai Z."/>
            <person name="Le Paslier M.C."/>
            <person name="Lippi Y."/>
            <person name="Lorenzon L."/>
            <person name="Mandel J.R."/>
            <person name="Marage G."/>
            <person name="Marchand G."/>
            <person name="Marquand E."/>
            <person name="Bret-Mestries E."/>
            <person name="Morien E."/>
            <person name="Nambeesan S."/>
            <person name="Nguyen T."/>
            <person name="Pegot-Espagnet P."/>
            <person name="Pouilly N."/>
            <person name="Raftis F."/>
            <person name="Sallet E."/>
            <person name="Schiex T."/>
            <person name="Thomas J."/>
            <person name="Vandecasteele C."/>
            <person name="Vares D."/>
            <person name="Vear F."/>
            <person name="Vautrin S."/>
            <person name="Crespi M."/>
            <person name="Mangin B."/>
            <person name="Burke J.M."/>
            <person name="Salse J."/>
            <person name="Munos S."/>
            <person name="Vincourt P."/>
            <person name="Rieseberg L.H."/>
            <person name="Langlade N.B."/>
        </authorList>
    </citation>
    <scope>NUCLEOTIDE SEQUENCE [LARGE SCALE GENOMIC DNA]</scope>
    <source>
        <strain evidence="17">cv. SF193</strain>
        <tissue evidence="15">Leaves</tissue>
    </source>
</reference>
<dbReference type="PANTHER" id="PTHR24298">
    <property type="entry name" value="FLAVONOID 3'-MONOOXYGENASE-RELATED"/>
    <property type="match status" value="1"/>
</dbReference>
<dbReference type="GO" id="GO:0016709">
    <property type="term" value="F:oxidoreductase activity, acting on paired donors, with incorporation or reduction of molecular oxygen, NAD(P)H as one donor, and incorporation of one atom of oxygen"/>
    <property type="evidence" value="ECO:0000318"/>
    <property type="project" value="GO_Central"/>
</dbReference>
<keyword evidence="10 13" id="KW-0503">Monooxygenase</keyword>
<keyword evidence="7" id="KW-1133">Transmembrane helix</keyword>
<evidence type="ECO:0000256" key="12">
    <source>
        <dbReference type="PIRSR" id="PIRSR602401-1"/>
    </source>
</evidence>
<dbReference type="PROSITE" id="PS00086">
    <property type="entry name" value="CYTOCHROME_P450"/>
    <property type="match status" value="1"/>
</dbReference>
<evidence type="ECO:0000256" key="9">
    <source>
        <dbReference type="ARBA" id="ARBA00023004"/>
    </source>
</evidence>
<comment type="cofactor">
    <cofactor evidence="1 12">
        <name>heme</name>
        <dbReference type="ChEBI" id="CHEBI:30413"/>
    </cofactor>
</comment>
<protein>
    <submittedName>
        <fullName evidence="15 16">Cytochrome P450</fullName>
    </submittedName>
</protein>
<evidence type="ECO:0000256" key="14">
    <source>
        <dbReference type="SAM" id="SignalP"/>
    </source>
</evidence>
<proteinExistence type="inferred from homology"/>
<comment type="subcellular location">
    <subcellularLocation>
        <location evidence="2">Membrane</location>
        <topology evidence="2">Single-pass membrane protein</topology>
    </subcellularLocation>
</comment>
<evidence type="ECO:0000256" key="11">
    <source>
        <dbReference type="ARBA" id="ARBA00023136"/>
    </source>
</evidence>
<organism evidence="16 17">
    <name type="scientific">Helianthus annuus</name>
    <name type="common">Common sunflower</name>
    <dbReference type="NCBI Taxonomy" id="4232"/>
    <lineage>
        <taxon>Eukaryota</taxon>
        <taxon>Viridiplantae</taxon>
        <taxon>Streptophyta</taxon>
        <taxon>Embryophyta</taxon>
        <taxon>Tracheophyta</taxon>
        <taxon>Spermatophyta</taxon>
        <taxon>Magnoliopsida</taxon>
        <taxon>eudicotyledons</taxon>
        <taxon>Gunneridae</taxon>
        <taxon>Pentapetalae</taxon>
        <taxon>asterids</taxon>
        <taxon>campanulids</taxon>
        <taxon>Asterales</taxon>
        <taxon>Asteraceae</taxon>
        <taxon>Asteroideae</taxon>
        <taxon>Heliantheae alliance</taxon>
        <taxon>Heliantheae</taxon>
        <taxon>Helianthus</taxon>
    </lineage>
</organism>
<evidence type="ECO:0000313" key="17">
    <source>
        <dbReference type="Proteomes" id="UP000215914"/>
    </source>
</evidence>
<keyword evidence="8 13" id="KW-0560">Oxidoreductase</keyword>
<evidence type="ECO:0000256" key="4">
    <source>
        <dbReference type="ARBA" id="ARBA00022617"/>
    </source>
</evidence>
<dbReference type="InterPro" id="IPR051103">
    <property type="entry name" value="Plant_metabolite_P450s"/>
</dbReference>
<evidence type="ECO:0000256" key="6">
    <source>
        <dbReference type="ARBA" id="ARBA00022723"/>
    </source>
</evidence>
<evidence type="ECO:0000256" key="8">
    <source>
        <dbReference type="ARBA" id="ARBA00023002"/>
    </source>
</evidence>
<dbReference type="Gene3D" id="1.10.630.10">
    <property type="entry name" value="Cytochrome P450"/>
    <property type="match status" value="1"/>
</dbReference>
<keyword evidence="4 12" id="KW-0349">Heme</keyword>
<dbReference type="FunCoup" id="A0A251S2S6">
    <property type="interactions" value="240"/>
</dbReference>
<dbReference type="GO" id="GO:0016020">
    <property type="term" value="C:membrane"/>
    <property type="evidence" value="ECO:0000318"/>
    <property type="project" value="GO_Central"/>
</dbReference>
<evidence type="ECO:0000256" key="3">
    <source>
        <dbReference type="ARBA" id="ARBA00010617"/>
    </source>
</evidence>
<dbReference type="FunFam" id="1.10.630.10:FF:000012">
    <property type="entry name" value="Cytochrome P450 family protein"/>
    <property type="match status" value="1"/>
</dbReference>
<keyword evidence="5" id="KW-0812">Transmembrane</keyword>
<dbReference type="OMA" id="VMIDYGS"/>
<keyword evidence="6 12" id="KW-0479">Metal-binding</keyword>
<reference evidence="16" key="2">
    <citation type="submission" date="2017-02" db="EMBL/GenBank/DDBJ databases">
        <title>Sunflower complete genome.</title>
        <authorList>
            <person name="Langlade N."/>
            <person name="Munos S."/>
        </authorList>
    </citation>
    <scope>NUCLEOTIDE SEQUENCE [LARGE SCALE GENOMIC DNA]</scope>
    <source>
        <tissue evidence="16">Leaves</tissue>
    </source>
</reference>
<dbReference type="InParanoid" id="A0A251S2S6"/>
<gene>
    <name evidence="16" type="primary">CYP89A6</name>
    <name evidence="16" type="ORF">HannXRQ_Chr16g0527161</name>
    <name evidence="15" type="ORF">HanXRQr2_Chr16g0771171</name>
</gene>
<comment type="similarity">
    <text evidence="3 13">Belongs to the cytochrome P450 family.</text>
</comment>
<keyword evidence="11" id="KW-0472">Membrane</keyword>
<evidence type="ECO:0000256" key="1">
    <source>
        <dbReference type="ARBA" id="ARBA00001971"/>
    </source>
</evidence>
<evidence type="ECO:0000256" key="13">
    <source>
        <dbReference type="RuleBase" id="RU000461"/>
    </source>
</evidence>
<dbReference type="SUPFAM" id="SSF48264">
    <property type="entry name" value="Cytochrome P450"/>
    <property type="match status" value="1"/>
</dbReference>
<dbReference type="InterPro" id="IPR002401">
    <property type="entry name" value="Cyt_P450_E_grp-I"/>
</dbReference>
<dbReference type="Gramene" id="mRNA:HanXRQr2_Chr16g0771171">
    <property type="protein sequence ID" value="mRNA:HanXRQr2_Chr16g0771171"/>
    <property type="gene ID" value="HanXRQr2_Chr16g0771171"/>
</dbReference>
<dbReference type="InterPro" id="IPR017972">
    <property type="entry name" value="Cyt_P450_CS"/>
</dbReference>
<accession>A0A251S2S6</accession>
<sequence>METWFIIVVTLCVSALLRSLFRPNHRNKLPPGPSSLSSTLFLLTNSLSELEPILKNLRSKYGPLITLTIGSRPSIFVATHSLAHQILIQKGAVFSDRPRTLPVRNISSSAYGATWRLFRRNLASEMLHPSRVKSYSWARKWVLHILINRLRDQKGASGIKVIDHFQHAMFCLLVFMCFGEKLDEDRINAIASVQRRLLLLVGSGRFNILGIFPRLGRLLFVTRWKDLMQIRKDQEQSLLPIIESRIESVKSGSHNEGIVAYVDTLVNLELPEEDGGKENGGKLTHKEMVSICGEFLNAGTDTTSTALQWIMANLVKHPHIQNKLYDEIVSVVGPPPSPPRKEDELELDSVINEEDLLKMPYLKAVVLEGLRRHPPAHFVLPHRVMKEVEVQGYTIPQGATINFMVAEMGLDPNVWDEPMEFKPERFLVNDGAFDITGSKGIKMMPFGAGRRICPGSDLALLHLEYFVANLIWYFNWSVPDGYHVDLSDKTEFTVVMKNPLQAQVSSRVEKISH</sequence>
<dbReference type="STRING" id="4232.A0A251S2S6"/>
<evidence type="ECO:0000256" key="5">
    <source>
        <dbReference type="ARBA" id="ARBA00022692"/>
    </source>
</evidence>
<dbReference type="CDD" id="cd11075">
    <property type="entry name" value="CYP77_89"/>
    <property type="match status" value="1"/>
</dbReference>
<feature type="chain" id="PRO_5041124504" evidence="14">
    <location>
        <begin position="20"/>
        <end position="513"/>
    </location>
</feature>
<reference evidence="15" key="3">
    <citation type="submission" date="2020-06" db="EMBL/GenBank/DDBJ databases">
        <title>Helianthus annuus Genome sequencing and assembly Release 2.</title>
        <authorList>
            <person name="Gouzy J."/>
            <person name="Langlade N."/>
            <person name="Munos S."/>
        </authorList>
    </citation>
    <scope>NUCLEOTIDE SEQUENCE</scope>
    <source>
        <tissue evidence="15">Leaves</tissue>
    </source>
</reference>
<name>A0A251S2S6_HELAN</name>